<dbReference type="AlphaFoldDB" id="A0A846MW62"/>
<feature type="transmembrane region" description="Helical" evidence="7">
    <location>
        <begin position="25"/>
        <end position="53"/>
    </location>
</feature>
<dbReference type="EMBL" id="JAASRM010000001">
    <property type="protein sequence ID" value="NIK87280.1"/>
    <property type="molecule type" value="Genomic_DNA"/>
</dbReference>
<evidence type="ECO:0000256" key="6">
    <source>
        <dbReference type="ARBA" id="ARBA00023136"/>
    </source>
</evidence>
<evidence type="ECO:0000256" key="7">
    <source>
        <dbReference type="SAM" id="Phobius"/>
    </source>
</evidence>
<evidence type="ECO:0000313" key="9">
    <source>
        <dbReference type="Proteomes" id="UP000570514"/>
    </source>
</evidence>
<keyword evidence="4 7" id="KW-0812">Transmembrane</keyword>
<feature type="transmembrane region" description="Helical" evidence="7">
    <location>
        <begin position="283"/>
        <end position="307"/>
    </location>
</feature>
<protein>
    <submittedName>
        <fullName evidence="8">MFS family permease</fullName>
    </submittedName>
</protein>
<evidence type="ECO:0000256" key="4">
    <source>
        <dbReference type="ARBA" id="ARBA00022692"/>
    </source>
</evidence>
<dbReference type="SUPFAM" id="SSF103473">
    <property type="entry name" value="MFS general substrate transporter"/>
    <property type="match status" value="1"/>
</dbReference>
<organism evidence="8 9">
    <name type="scientific">Rhizomicrobium palustre</name>
    <dbReference type="NCBI Taxonomy" id="189966"/>
    <lineage>
        <taxon>Bacteria</taxon>
        <taxon>Pseudomonadati</taxon>
        <taxon>Pseudomonadota</taxon>
        <taxon>Alphaproteobacteria</taxon>
        <taxon>Micropepsales</taxon>
        <taxon>Micropepsaceae</taxon>
        <taxon>Rhizomicrobium</taxon>
    </lineage>
</organism>
<evidence type="ECO:0000256" key="5">
    <source>
        <dbReference type="ARBA" id="ARBA00022989"/>
    </source>
</evidence>
<feature type="transmembrane region" description="Helical" evidence="7">
    <location>
        <begin position="196"/>
        <end position="218"/>
    </location>
</feature>
<sequence length="439" mass="45246">MSTASKTHPVWFLVMFIPMGISNGYVVVTLAYLLATAGVGAVGVAALGAWSLLPQTWKVLGGPLVDTTLSNKTWFVGSAIATGILMIAASLIAPSAANYNLIAVLAFLFSTAAAFNALAADSIMAYATVPEEKGRAGGWSQAGNLGGSGLGGGLGLWLSQNATPSGTAGVGDWLTAHTGLHAFADLGLWFGQHVSAGAFAGIAVGLVCLLSCLGLFFVHEPEGHHRAESFGESIINVGKDAWALVCSRKGLLAVVVFALPVGVGAMTQLWSGVAADWHASANWVALVNGALGGVLSMVGCIAGGWLCDKMDRMTALNLFSIATAACALVMALAAKTETNFIIFVCLYMILTGFCYAAFGAVVLEAIGQGAAATKYNLLASLANVPIIYLSILDGKAHDHWGAKGMLLADALIPVAGTVLFVLFAIATRRFYKQKSLDAS</sequence>
<dbReference type="PANTHER" id="PTHR12778">
    <property type="entry name" value="SOLUTE CARRIER FAMILY 33 ACETYL-COA TRANSPORTER -RELATED"/>
    <property type="match status" value="1"/>
</dbReference>
<dbReference type="InterPro" id="IPR036259">
    <property type="entry name" value="MFS_trans_sf"/>
</dbReference>
<dbReference type="Proteomes" id="UP000570514">
    <property type="component" value="Unassembled WGS sequence"/>
</dbReference>
<dbReference type="GO" id="GO:0016020">
    <property type="term" value="C:membrane"/>
    <property type="evidence" value="ECO:0007669"/>
    <property type="project" value="UniProtKB-SubCell"/>
</dbReference>
<evidence type="ECO:0000256" key="2">
    <source>
        <dbReference type="ARBA" id="ARBA00008335"/>
    </source>
</evidence>
<dbReference type="PANTHER" id="PTHR12778:SF10">
    <property type="entry name" value="MAJOR FACILITATOR SUPERFAMILY DOMAIN-CONTAINING PROTEIN 3"/>
    <property type="match status" value="1"/>
</dbReference>
<evidence type="ECO:0000313" key="8">
    <source>
        <dbReference type="EMBL" id="NIK87280.1"/>
    </source>
</evidence>
<comment type="similarity">
    <text evidence="2">Belongs to the major facilitator superfamily.</text>
</comment>
<reference evidence="8 9" key="1">
    <citation type="submission" date="2020-03" db="EMBL/GenBank/DDBJ databases">
        <title>Genomic Encyclopedia of Type Strains, Phase IV (KMG-IV): sequencing the most valuable type-strain genomes for metagenomic binning, comparative biology and taxonomic classification.</title>
        <authorList>
            <person name="Goeker M."/>
        </authorList>
    </citation>
    <scope>NUCLEOTIDE SEQUENCE [LARGE SCALE GENOMIC DNA]</scope>
    <source>
        <strain evidence="8 9">DSM 19867</strain>
    </source>
</reference>
<keyword evidence="3" id="KW-0813">Transport</keyword>
<keyword evidence="6 7" id="KW-0472">Membrane</keyword>
<evidence type="ECO:0000256" key="3">
    <source>
        <dbReference type="ARBA" id="ARBA00022448"/>
    </source>
</evidence>
<gene>
    <name evidence="8" type="ORF">FHS83_000598</name>
</gene>
<name>A0A846MW62_9PROT</name>
<feature type="transmembrane region" description="Helical" evidence="7">
    <location>
        <begin position="314"/>
        <end position="334"/>
    </location>
</feature>
<dbReference type="InterPro" id="IPR004752">
    <property type="entry name" value="AmpG_permease/AT-1"/>
</dbReference>
<comment type="subcellular location">
    <subcellularLocation>
        <location evidence="1">Membrane</location>
        <topology evidence="1">Multi-pass membrane protein</topology>
    </subcellularLocation>
</comment>
<feature type="transmembrane region" description="Helical" evidence="7">
    <location>
        <begin position="340"/>
        <end position="363"/>
    </location>
</feature>
<keyword evidence="9" id="KW-1185">Reference proteome</keyword>
<comment type="caution">
    <text evidence="8">The sequence shown here is derived from an EMBL/GenBank/DDBJ whole genome shotgun (WGS) entry which is preliminary data.</text>
</comment>
<feature type="transmembrane region" description="Helical" evidence="7">
    <location>
        <begin position="375"/>
        <end position="392"/>
    </location>
</feature>
<proteinExistence type="inferred from homology"/>
<keyword evidence="5 7" id="KW-1133">Transmembrane helix</keyword>
<feature type="transmembrane region" description="Helical" evidence="7">
    <location>
        <begin position="73"/>
        <end position="92"/>
    </location>
</feature>
<feature type="transmembrane region" description="Helical" evidence="7">
    <location>
        <begin position="404"/>
        <end position="426"/>
    </location>
</feature>
<feature type="transmembrane region" description="Helical" evidence="7">
    <location>
        <begin position="251"/>
        <end position="271"/>
    </location>
</feature>
<dbReference type="InterPro" id="IPR011701">
    <property type="entry name" value="MFS"/>
</dbReference>
<dbReference type="Pfam" id="PF07690">
    <property type="entry name" value="MFS_1"/>
    <property type="match status" value="1"/>
</dbReference>
<evidence type="ECO:0000256" key="1">
    <source>
        <dbReference type="ARBA" id="ARBA00004141"/>
    </source>
</evidence>
<dbReference type="GO" id="GO:0022857">
    <property type="term" value="F:transmembrane transporter activity"/>
    <property type="evidence" value="ECO:0007669"/>
    <property type="project" value="InterPro"/>
</dbReference>
<dbReference type="Gene3D" id="1.20.1250.20">
    <property type="entry name" value="MFS general substrate transporter like domains"/>
    <property type="match status" value="1"/>
</dbReference>
<feature type="transmembrane region" description="Helical" evidence="7">
    <location>
        <begin position="99"/>
        <end position="120"/>
    </location>
</feature>
<dbReference type="RefSeq" id="WP_167080731.1">
    <property type="nucleotide sequence ID" value="NZ_BAAADC010000001.1"/>
</dbReference>
<accession>A0A846MW62</accession>